<evidence type="ECO:0008006" key="4">
    <source>
        <dbReference type="Google" id="ProtNLM"/>
    </source>
</evidence>
<gene>
    <name evidence="2" type="ORF">Y10_27880</name>
</gene>
<dbReference type="EMBL" id="BRVO01000003">
    <property type="protein sequence ID" value="GLB50420.1"/>
    <property type="molecule type" value="Genomic_DNA"/>
</dbReference>
<proteinExistence type="predicted"/>
<dbReference type="Pfam" id="PF11306">
    <property type="entry name" value="DUF3108"/>
    <property type="match status" value="1"/>
</dbReference>
<dbReference type="Proteomes" id="UP001143543">
    <property type="component" value="Unassembled WGS sequence"/>
</dbReference>
<keyword evidence="3" id="KW-1185">Reference proteome</keyword>
<evidence type="ECO:0000313" key="3">
    <source>
        <dbReference type="Proteomes" id="UP001143543"/>
    </source>
</evidence>
<comment type="caution">
    <text evidence="2">The sequence shown here is derived from an EMBL/GenBank/DDBJ whole genome shotgun (WGS) entry which is preliminary data.</text>
</comment>
<organism evidence="2 3">
    <name type="scientific">Neptunitalea lumnitzerae</name>
    <dbReference type="NCBI Taxonomy" id="2965509"/>
    <lineage>
        <taxon>Bacteria</taxon>
        <taxon>Pseudomonadati</taxon>
        <taxon>Bacteroidota</taxon>
        <taxon>Flavobacteriia</taxon>
        <taxon>Flavobacteriales</taxon>
        <taxon>Flavobacteriaceae</taxon>
        <taxon>Neptunitalea</taxon>
    </lineage>
</organism>
<evidence type="ECO:0000313" key="2">
    <source>
        <dbReference type="EMBL" id="GLB50420.1"/>
    </source>
</evidence>
<dbReference type="PROSITE" id="PS51257">
    <property type="entry name" value="PROKAR_LIPOPROTEIN"/>
    <property type="match status" value="1"/>
</dbReference>
<feature type="chain" id="PRO_5045436315" description="DUF3108 domain-containing protein" evidence="1">
    <location>
        <begin position="20"/>
        <end position="252"/>
    </location>
</feature>
<dbReference type="InterPro" id="IPR021457">
    <property type="entry name" value="DUF3108"/>
</dbReference>
<feature type="signal peptide" evidence="1">
    <location>
        <begin position="1"/>
        <end position="19"/>
    </location>
</feature>
<reference evidence="2" key="1">
    <citation type="submission" date="2022-07" db="EMBL/GenBank/DDBJ databases">
        <title>Taxonomy of Novel Oxalotrophic and Methylotrophic Bacteria.</title>
        <authorList>
            <person name="Sahin N."/>
            <person name="Tani A."/>
        </authorList>
    </citation>
    <scope>NUCLEOTIDE SEQUENCE</scope>
    <source>
        <strain evidence="2">Y10</strain>
    </source>
</reference>
<sequence>MKPAFFVWAILIGISCLQAQNTTIKSGEKLVYTASYNMSGLMTSFAEVVMAVEKVPEKNLFHLNCTATTYTKWDTYFKIRDQYQSYVNTSTLKPILYYRNINEGGYTKSEKYIFDYKNKKVQATFKRKNTPEQKKEVAITLNTSDAIATLYQLRNIDISKAKPGNKVTLTIIFDQKEYEVVFNYLGKETITTDALGKKECYKLAVYANTNKLKGTNANLIYVTADEKKIPVLIKFNIPVGTGQIKLKSASGI</sequence>
<name>A0ABQ5MMT9_9FLAO</name>
<evidence type="ECO:0000256" key="1">
    <source>
        <dbReference type="SAM" id="SignalP"/>
    </source>
</evidence>
<protein>
    <recommendedName>
        <fullName evidence="4">DUF3108 domain-containing protein</fullName>
    </recommendedName>
</protein>
<accession>A0ABQ5MMT9</accession>
<dbReference type="RefSeq" id="WP_281766044.1">
    <property type="nucleotide sequence ID" value="NZ_BRVO01000003.1"/>
</dbReference>
<keyword evidence="1" id="KW-0732">Signal</keyword>